<dbReference type="InterPro" id="IPR053134">
    <property type="entry name" value="RNA-dir_DNA_polymerase"/>
</dbReference>
<dbReference type="PANTHER" id="PTHR24559">
    <property type="entry name" value="TRANSPOSON TY3-I GAG-POL POLYPROTEIN"/>
    <property type="match status" value="1"/>
</dbReference>
<dbReference type="CDD" id="cd01647">
    <property type="entry name" value="RT_LTR"/>
    <property type="match status" value="1"/>
</dbReference>
<proteinExistence type="predicted"/>
<feature type="domain" description="Reverse transcriptase" evidence="1">
    <location>
        <begin position="23"/>
        <end position="174"/>
    </location>
</feature>
<feature type="non-terminal residue" evidence="2">
    <location>
        <position position="1"/>
    </location>
</feature>
<dbReference type="InterPro" id="IPR043502">
    <property type="entry name" value="DNA/RNA_pol_sf"/>
</dbReference>
<protein>
    <submittedName>
        <fullName evidence="2">Retrovirus-related Pol polyprotein from transposon</fullName>
    </submittedName>
</protein>
<dbReference type="Gene3D" id="3.10.10.10">
    <property type="entry name" value="HIV Type 1 Reverse Transcriptase, subunit A, domain 1"/>
    <property type="match status" value="1"/>
</dbReference>
<feature type="non-terminal residue" evidence="2">
    <location>
        <position position="174"/>
    </location>
</feature>
<dbReference type="PROSITE" id="PS50878">
    <property type="entry name" value="RT_POL"/>
    <property type="match status" value="1"/>
</dbReference>
<reference evidence="2" key="1">
    <citation type="submission" date="2013-07" db="EMBL/GenBank/DDBJ databases">
        <title>Midgut Transcriptome Profiling of Anoplphora glabripennis, a Lignocellulose Degrading, Wood-Boring Cerambycid.</title>
        <authorList>
            <person name="Scully E.D."/>
            <person name="Hoover K."/>
            <person name="Carlson J.E."/>
            <person name="Tien M."/>
            <person name="Geib S.M."/>
        </authorList>
    </citation>
    <scope>NUCLEOTIDE SEQUENCE</scope>
</reference>
<evidence type="ECO:0000259" key="1">
    <source>
        <dbReference type="PROSITE" id="PS50878"/>
    </source>
</evidence>
<dbReference type="GO" id="GO:0071897">
    <property type="term" value="P:DNA biosynthetic process"/>
    <property type="evidence" value="ECO:0007669"/>
    <property type="project" value="UniProtKB-ARBA"/>
</dbReference>
<dbReference type="Gene3D" id="3.30.70.270">
    <property type="match status" value="1"/>
</dbReference>
<dbReference type="EMBL" id="GALX01006466">
    <property type="protein sequence ID" value="JAB62000.1"/>
    <property type="molecule type" value="Transcribed_RNA"/>
</dbReference>
<name>V5FWG9_ANOGL</name>
<dbReference type="InterPro" id="IPR000477">
    <property type="entry name" value="RT_dom"/>
</dbReference>
<dbReference type="Pfam" id="PF00078">
    <property type="entry name" value="RVT_1"/>
    <property type="match status" value="1"/>
</dbReference>
<dbReference type="AlphaFoldDB" id="V5FWG9"/>
<organism evidence="2">
    <name type="scientific">Anoplophora glabripennis</name>
    <name type="common">Asian longhorn beetle</name>
    <name type="synonym">Anoplophora nobilis</name>
    <dbReference type="NCBI Taxonomy" id="217634"/>
    <lineage>
        <taxon>Eukaryota</taxon>
        <taxon>Metazoa</taxon>
        <taxon>Ecdysozoa</taxon>
        <taxon>Arthropoda</taxon>
        <taxon>Hexapoda</taxon>
        <taxon>Insecta</taxon>
        <taxon>Pterygota</taxon>
        <taxon>Neoptera</taxon>
        <taxon>Endopterygota</taxon>
        <taxon>Coleoptera</taxon>
        <taxon>Polyphaga</taxon>
        <taxon>Cucujiformia</taxon>
        <taxon>Chrysomeloidea</taxon>
        <taxon>Cerambycidae</taxon>
        <taxon>Lamiinae</taxon>
        <taxon>Lamiini</taxon>
        <taxon>Anoplophora</taxon>
    </lineage>
</organism>
<evidence type="ECO:0000313" key="2">
    <source>
        <dbReference type="EMBL" id="JAB62000.1"/>
    </source>
</evidence>
<gene>
    <name evidence="2" type="primary">POL4</name>
</gene>
<accession>V5FWG9</accession>
<dbReference type="InterPro" id="IPR043128">
    <property type="entry name" value="Rev_trsase/Diguanyl_cyclase"/>
</dbReference>
<sequence>LHILKITPRVHKQEIEKQVSKMLENGIIEPSIPEYISPVLLVPRKSIDNNKAWRLCTDFRSVNKSLIADKFPLPRIDDILDQLGRAKWISVLDLMSGFHQIPLDESSQNVTSFSVDSGSYRFTRLPFGLSVSPNSFQRMMSIAFARITPEKAFLYMDDLIVIDCYEKHHVTNLK</sequence>
<dbReference type="SUPFAM" id="SSF56672">
    <property type="entry name" value="DNA/RNA polymerases"/>
    <property type="match status" value="1"/>
</dbReference>
<dbReference type="PANTHER" id="PTHR24559:SF435">
    <property type="entry name" value="RIBONUCLEASE H"/>
    <property type="match status" value="1"/>
</dbReference>